<dbReference type="Proteomes" id="UP000001261">
    <property type="component" value="Unassembled WGS sequence"/>
</dbReference>
<organism evidence="2 3">
    <name type="scientific">Coccidioides immitis (strain RS)</name>
    <name type="common">Valley fever fungus</name>
    <dbReference type="NCBI Taxonomy" id="246410"/>
    <lineage>
        <taxon>Eukaryota</taxon>
        <taxon>Fungi</taxon>
        <taxon>Dikarya</taxon>
        <taxon>Ascomycota</taxon>
        <taxon>Pezizomycotina</taxon>
        <taxon>Eurotiomycetes</taxon>
        <taxon>Eurotiomycetidae</taxon>
        <taxon>Onygenales</taxon>
        <taxon>Onygenaceae</taxon>
        <taxon>Coccidioides</taxon>
    </lineage>
</organism>
<reference evidence="3" key="2">
    <citation type="journal article" date="2010" name="Genome Res.">
        <title>Population genomic sequencing of Coccidioides fungi reveals recent hybridization and transposon control.</title>
        <authorList>
            <person name="Neafsey D.E."/>
            <person name="Barker B.M."/>
            <person name="Sharpton T.J."/>
            <person name="Stajich J.E."/>
            <person name="Park D.J."/>
            <person name="Whiston E."/>
            <person name="Hung C.-Y."/>
            <person name="McMahan C."/>
            <person name="White J."/>
            <person name="Sykes S."/>
            <person name="Heiman D."/>
            <person name="Young S."/>
            <person name="Zeng Q."/>
            <person name="Abouelleil A."/>
            <person name="Aftuck L."/>
            <person name="Bessette D."/>
            <person name="Brown A."/>
            <person name="FitzGerald M."/>
            <person name="Lui A."/>
            <person name="Macdonald J.P."/>
            <person name="Priest M."/>
            <person name="Orbach M.J."/>
            <person name="Galgiani J.N."/>
            <person name="Kirkland T.N."/>
            <person name="Cole G.T."/>
            <person name="Birren B.W."/>
            <person name="Henn M.R."/>
            <person name="Taylor J.W."/>
            <person name="Rounsley S.D."/>
        </authorList>
    </citation>
    <scope>GENOME REANNOTATION</scope>
    <source>
        <strain evidence="3">RS</strain>
    </source>
</reference>
<keyword evidence="3" id="KW-1185">Reference proteome</keyword>
<sequence>MAHGVYEIMETSPGRGAEVDHNAQSQAQRVTCRFPEELRTQQLLQLKIAGSFKTLSSNRTKHPPNRFLREEFKGGVKRFSFTNRQGLRQPAIIQIETRPFATTEASEDRLDYRTQHYCVELSNSSLKKSRDLSHSIAFEPDTGKPQQQDAVVTPNSRLTTLGSLSGLPSPGKGEQIRIIHGQTLRDRHRGE</sequence>
<dbReference type="InParanoid" id="J3KDA8"/>
<accession>J3KDA8</accession>
<evidence type="ECO:0000313" key="2">
    <source>
        <dbReference type="EMBL" id="EAS33326.3"/>
    </source>
</evidence>
<dbReference type="EMBL" id="GG704914">
    <property type="protein sequence ID" value="EAS33326.3"/>
    <property type="molecule type" value="Genomic_DNA"/>
</dbReference>
<dbReference type="RefSeq" id="XP_001244909.2">
    <property type="nucleotide sequence ID" value="XM_001244908.2"/>
</dbReference>
<name>J3KDA8_COCIM</name>
<dbReference type="AlphaFoldDB" id="J3KDA8"/>
<proteinExistence type="predicted"/>
<protein>
    <submittedName>
        <fullName evidence="2">Uncharacterized protein</fullName>
    </submittedName>
</protein>
<feature type="region of interest" description="Disordered" evidence="1">
    <location>
        <begin position="162"/>
        <end position="191"/>
    </location>
</feature>
<gene>
    <name evidence="2" type="ORF">CIMG_04350</name>
</gene>
<feature type="region of interest" description="Disordered" evidence="1">
    <location>
        <begin position="1"/>
        <end position="23"/>
    </location>
</feature>
<dbReference type="GeneID" id="4564508"/>
<evidence type="ECO:0000313" key="3">
    <source>
        <dbReference type="Proteomes" id="UP000001261"/>
    </source>
</evidence>
<reference evidence="3" key="1">
    <citation type="journal article" date="2009" name="Genome Res.">
        <title>Comparative genomic analyses of the human fungal pathogens Coccidioides and their relatives.</title>
        <authorList>
            <person name="Sharpton T.J."/>
            <person name="Stajich J.E."/>
            <person name="Rounsley S.D."/>
            <person name="Gardner M.J."/>
            <person name="Wortman J.R."/>
            <person name="Jordar V.S."/>
            <person name="Maiti R."/>
            <person name="Kodira C.D."/>
            <person name="Neafsey D.E."/>
            <person name="Zeng Q."/>
            <person name="Hung C.-Y."/>
            <person name="McMahan C."/>
            <person name="Muszewska A."/>
            <person name="Grynberg M."/>
            <person name="Mandel M.A."/>
            <person name="Kellner E.M."/>
            <person name="Barker B.M."/>
            <person name="Galgiani J.N."/>
            <person name="Orbach M.J."/>
            <person name="Kirkland T.N."/>
            <person name="Cole G.T."/>
            <person name="Henn M.R."/>
            <person name="Birren B.W."/>
            <person name="Taylor J.W."/>
        </authorList>
    </citation>
    <scope>NUCLEOTIDE SEQUENCE [LARGE SCALE GENOMIC DNA]</scope>
    <source>
        <strain evidence="3">RS</strain>
    </source>
</reference>
<feature type="compositionally biased region" description="Low complexity" evidence="1">
    <location>
        <begin position="162"/>
        <end position="171"/>
    </location>
</feature>
<dbReference type="VEuPathDB" id="FungiDB:CIMG_04350"/>
<dbReference type="KEGG" id="cim:CIMG_04350"/>
<evidence type="ECO:0000256" key="1">
    <source>
        <dbReference type="SAM" id="MobiDB-lite"/>
    </source>
</evidence>